<feature type="region of interest" description="Disordered" evidence="1">
    <location>
        <begin position="66"/>
        <end position="99"/>
    </location>
</feature>
<evidence type="ECO:0000256" key="1">
    <source>
        <dbReference type="SAM" id="MobiDB-lite"/>
    </source>
</evidence>
<gene>
    <name evidence="3" type="primary">ORF4</name>
</gene>
<evidence type="ECO:0000259" key="2">
    <source>
        <dbReference type="Pfam" id="PF02957"/>
    </source>
</evidence>
<protein>
    <submittedName>
        <fullName evidence="3">ORF4</fullName>
    </submittedName>
</protein>
<name>Q91CZ1_9VIRU</name>
<reference evidence="3" key="1">
    <citation type="journal article" date="2001" name="Virology">
        <title>Heterogeneous distribution of TT virus of distinct genotypes in multiple tissues from infected humans.</title>
        <authorList>
            <person name="Okamoto H."/>
            <person name="Nishizawa T."/>
            <person name="Takahashi M."/>
            <person name="Asabe S."/>
            <person name="Tsuda F."/>
            <person name="Yoshikawa A."/>
        </authorList>
    </citation>
    <scope>NUCLEOTIDE SEQUENCE</scope>
</reference>
<organism evidence="3">
    <name type="scientific">Torque teno virus</name>
    <dbReference type="NCBI Taxonomy" id="68887"/>
    <lineage>
        <taxon>Viruses</taxon>
        <taxon>Monodnaviria</taxon>
        <taxon>Shotokuvirae</taxon>
        <taxon>Commensaviricota</taxon>
        <taxon>Cardeaviricetes</taxon>
        <taxon>Sanitavirales</taxon>
        <taxon>Anelloviridae</taxon>
    </lineage>
</organism>
<feature type="region of interest" description="Disordered" evidence="1">
    <location>
        <begin position="126"/>
        <end position="154"/>
    </location>
</feature>
<feature type="domain" description="Hepatitis TT virus Orf2/Gyrovirus Vp2 N-terminal" evidence="2">
    <location>
        <begin position="12"/>
        <end position="58"/>
    </location>
</feature>
<dbReference type="InterPro" id="IPR004118">
    <property type="entry name" value="HEV_TT_vir_Orf2/Gyrovir_Vp2_N"/>
</dbReference>
<evidence type="ECO:0000313" key="3">
    <source>
        <dbReference type="EMBL" id="BAB69913.1"/>
    </source>
</evidence>
<dbReference type="EMBL" id="AB060596">
    <property type="protein sequence ID" value="BAB69913.1"/>
    <property type="molecule type" value="Genomic_DNA"/>
</dbReference>
<accession>Q91CZ1</accession>
<dbReference type="Pfam" id="PF02957">
    <property type="entry name" value="TT_ORF2-like"/>
    <property type="match status" value="1"/>
</dbReference>
<proteinExistence type="predicted"/>
<sequence>MSWCTPVENAYKREIHFLRGCQLLHTSFCGCDDFINHIIRLQNLHGNLHQPTGPSTPPVTRRALALPAAPESWRSGGGGGDAARSDDGPGADGGDYEPADLDALYDAVAADQEHTVRARKRLRFHTGEPRVTARRLTSTPRRKPRGTAAATAPAQTLTAVQTQTAAPAPVRTSPQNPSRSPHKPIIFKPCINQVFMFPPDTPRPIITKEGWEDEFVTCKHWDRPARSYYTDTPTYPWMPKAPPQCNVSFKLGFK</sequence>